<name>A0A7I4B5Q1_PHYPA</name>
<dbReference type="EMBL" id="ABEU02000016">
    <property type="status" value="NOT_ANNOTATED_CDS"/>
    <property type="molecule type" value="Genomic_DNA"/>
</dbReference>
<sequence>MCTTRKLDLAGSSLFKGMACQRFWQTFDAMVCPHLEILFLSGSIRNVELSRVVEAASQDTIP</sequence>
<proteinExistence type="predicted"/>
<dbReference type="Proteomes" id="UP000006727">
    <property type="component" value="Chromosome 16"/>
</dbReference>
<reference evidence="1 2" key="1">
    <citation type="journal article" date="2008" name="Science">
        <title>The Physcomitrella genome reveals evolutionary insights into the conquest of land by plants.</title>
        <authorList>
            <person name="Rensing S."/>
            <person name="Lang D."/>
            <person name="Zimmer A."/>
            <person name="Terry A."/>
            <person name="Salamov A."/>
            <person name="Shapiro H."/>
            <person name="Nishiyama T."/>
            <person name="Perroud P.-F."/>
            <person name="Lindquist E."/>
            <person name="Kamisugi Y."/>
            <person name="Tanahashi T."/>
            <person name="Sakakibara K."/>
            <person name="Fujita T."/>
            <person name="Oishi K."/>
            <person name="Shin-I T."/>
            <person name="Kuroki Y."/>
            <person name="Toyoda A."/>
            <person name="Suzuki Y."/>
            <person name="Hashimoto A."/>
            <person name="Yamaguchi K."/>
            <person name="Sugano A."/>
            <person name="Kohara Y."/>
            <person name="Fujiyama A."/>
            <person name="Anterola A."/>
            <person name="Aoki S."/>
            <person name="Ashton N."/>
            <person name="Barbazuk W.B."/>
            <person name="Barker E."/>
            <person name="Bennetzen J."/>
            <person name="Bezanilla M."/>
            <person name="Blankenship R."/>
            <person name="Cho S.H."/>
            <person name="Dutcher S."/>
            <person name="Estelle M."/>
            <person name="Fawcett J.A."/>
            <person name="Gundlach H."/>
            <person name="Hanada K."/>
            <person name="Heyl A."/>
            <person name="Hicks K.A."/>
            <person name="Hugh J."/>
            <person name="Lohr M."/>
            <person name="Mayer K."/>
            <person name="Melkozernov A."/>
            <person name="Murata T."/>
            <person name="Nelson D."/>
            <person name="Pils B."/>
            <person name="Prigge M."/>
            <person name="Reiss B."/>
            <person name="Renner T."/>
            <person name="Rombauts S."/>
            <person name="Rushton P."/>
            <person name="Sanderfoot A."/>
            <person name="Schween G."/>
            <person name="Shiu S.-H."/>
            <person name="Stueber K."/>
            <person name="Theodoulou F.L."/>
            <person name="Tu H."/>
            <person name="Van de Peer Y."/>
            <person name="Verrier P.J."/>
            <person name="Waters E."/>
            <person name="Wood A."/>
            <person name="Yang L."/>
            <person name="Cove D."/>
            <person name="Cuming A."/>
            <person name="Hasebe M."/>
            <person name="Lucas S."/>
            <person name="Mishler D.B."/>
            <person name="Reski R."/>
            <person name="Grigoriev I."/>
            <person name="Quatrano R.S."/>
            <person name="Boore J.L."/>
        </authorList>
    </citation>
    <scope>NUCLEOTIDE SEQUENCE [LARGE SCALE GENOMIC DNA]</scope>
    <source>
        <strain evidence="1 2">cv. Gransden 2004</strain>
    </source>
</reference>
<keyword evidence="2" id="KW-1185">Reference proteome</keyword>
<evidence type="ECO:0000313" key="2">
    <source>
        <dbReference type="Proteomes" id="UP000006727"/>
    </source>
</evidence>
<accession>A0A7I4B5Q1</accession>
<dbReference type="Gramene" id="Pp3c16_23190V3.2">
    <property type="protein sequence ID" value="Pp3c16_23190V3.2"/>
    <property type="gene ID" value="Pp3c16_23190"/>
</dbReference>
<evidence type="ECO:0000313" key="1">
    <source>
        <dbReference type="EnsemblPlants" id="Pp3c16_23190V3.2"/>
    </source>
</evidence>
<organism evidence="1 2">
    <name type="scientific">Physcomitrium patens</name>
    <name type="common">Spreading-leaved earth moss</name>
    <name type="synonym">Physcomitrella patens</name>
    <dbReference type="NCBI Taxonomy" id="3218"/>
    <lineage>
        <taxon>Eukaryota</taxon>
        <taxon>Viridiplantae</taxon>
        <taxon>Streptophyta</taxon>
        <taxon>Embryophyta</taxon>
        <taxon>Bryophyta</taxon>
        <taxon>Bryophytina</taxon>
        <taxon>Bryopsida</taxon>
        <taxon>Funariidae</taxon>
        <taxon>Funariales</taxon>
        <taxon>Funariaceae</taxon>
        <taxon>Physcomitrium</taxon>
    </lineage>
</organism>
<dbReference type="AlphaFoldDB" id="A0A7I4B5Q1"/>
<dbReference type="EnsemblPlants" id="Pp3c16_23190V3.2">
    <property type="protein sequence ID" value="Pp3c16_23190V3.2"/>
    <property type="gene ID" value="Pp3c16_23190"/>
</dbReference>
<protein>
    <submittedName>
        <fullName evidence="1">Uncharacterized protein</fullName>
    </submittedName>
</protein>
<reference evidence="1" key="3">
    <citation type="submission" date="2020-12" db="UniProtKB">
        <authorList>
            <consortium name="EnsemblPlants"/>
        </authorList>
    </citation>
    <scope>IDENTIFICATION</scope>
</reference>
<reference evidence="1 2" key="2">
    <citation type="journal article" date="2018" name="Plant J.">
        <title>The Physcomitrella patens chromosome-scale assembly reveals moss genome structure and evolution.</title>
        <authorList>
            <person name="Lang D."/>
            <person name="Ullrich K.K."/>
            <person name="Murat F."/>
            <person name="Fuchs J."/>
            <person name="Jenkins J."/>
            <person name="Haas F.B."/>
            <person name="Piednoel M."/>
            <person name="Gundlach H."/>
            <person name="Van Bel M."/>
            <person name="Meyberg R."/>
            <person name="Vives C."/>
            <person name="Morata J."/>
            <person name="Symeonidi A."/>
            <person name="Hiss M."/>
            <person name="Muchero W."/>
            <person name="Kamisugi Y."/>
            <person name="Saleh O."/>
            <person name="Blanc G."/>
            <person name="Decker E.L."/>
            <person name="van Gessel N."/>
            <person name="Grimwood J."/>
            <person name="Hayes R.D."/>
            <person name="Graham S.W."/>
            <person name="Gunter L.E."/>
            <person name="McDaniel S.F."/>
            <person name="Hoernstein S.N.W."/>
            <person name="Larsson A."/>
            <person name="Li F.W."/>
            <person name="Perroud P.F."/>
            <person name="Phillips J."/>
            <person name="Ranjan P."/>
            <person name="Rokshar D.S."/>
            <person name="Rothfels C.J."/>
            <person name="Schneider L."/>
            <person name="Shu S."/>
            <person name="Stevenson D.W."/>
            <person name="Thummler F."/>
            <person name="Tillich M."/>
            <person name="Villarreal Aguilar J.C."/>
            <person name="Widiez T."/>
            <person name="Wong G.K."/>
            <person name="Wymore A."/>
            <person name="Zhang Y."/>
            <person name="Zimmer A.D."/>
            <person name="Quatrano R.S."/>
            <person name="Mayer K.F.X."/>
            <person name="Goodstein D."/>
            <person name="Casacuberta J.M."/>
            <person name="Vandepoele K."/>
            <person name="Reski R."/>
            <person name="Cuming A.C."/>
            <person name="Tuskan G.A."/>
            <person name="Maumus F."/>
            <person name="Salse J."/>
            <person name="Schmutz J."/>
            <person name="Rensing S.A."/>
        </authorList>
    </citation>
    <scope>NUCLEOTIDE SEQUENCE [LARGE SCALE GENOMIC DNA]</scope>
    <source>
        <strain evidence="1 2">cv. Gransden 2004</strain>
    </source>
</reference>